<evidence type="ECO:0000313" key="1">
    <source>
        <dbReference type="EMBL" id="GAH37808.1"/>
    </source>
</evidence>
<dbReference type="AlphaFoldDB" id="X1GXR2"/>
<reference evidence="1" key="1">
    <citation type="journal article" date="2014" name="Front. Microbiol.">
        <title>High frequency of phylogenetically diverse reductive dehalogenase-homologous genes in deep subseafloor sedimentary metagenomes.</title>
        <authorList>
            <person name="Kawai M."/>
            <person name="Futagami T."/>
            <person name="Toyoda A."/>
            <person name="Takaki Y."/>
            <person name="Nishi S."/>
            <person name="Hori S."/>
            <person name="Arai W."/>
            <person name="Tsubouchi T."/>
            <person name="Morono Y."/>
            <person name="Uchiyama I."/>
            <person name="Ito T."/>
            <person name="Fujiyama A."/>
            <person name="Inagaki F."/>
            <person name="Takami H."/>
        </authorList>
    </citation>
    <scope>NUCLEOTIDE SEQUENCE</scope>
    <source>
        <strain evidence="1">Expedition CK06-06</strain>
    </source>
</reference>
<dbReference type="InterPro" id="IPR019300">
    <property type="entry name" value="CooT"/>
</dbReference>
<gene>
    <name evidence="1" type="ORF">S03H2_10803</name>
</gene>
<protein>
    <recommendedName>
        <fullName evidence="2">RNA-binding protein</fullName>
    </recommendedName>
</protein>
<comment type="caution">
    <text evidence="1">The sequence shown here is derived from an EMBL/GenBank/DDBJ whole genome shotgun (WGS) entry which is preliminary data.</text>
</comment>
<evidence type="ECO:0008006" key="2">
    <source>
        <dbReference type="Google" id="ProtNLM"/>
    </source>
</evidence>
<sequence length="61" mass="7144">MCLAKVYETTEGDKPILEDIAYMIIEGERVEVETLFGERRILQGRVRQVDFVKSRVQLEKD</sequence>
<organism evidence="1">
    <name type="scientific">marine sediment metagenome</name>
    <dbReference type="NCBI Taxonomy" id="412755"/>
    <lineage>
        <taxon>unclassified sequences</taxon>
        <taxon>metagenomes</taxon>
        <taxon>ecological metagenomes</taxon>
    </lineage>
</organism>
<dbReference type="EMBL" id="BARU01005536">
    <property type="protein sequence ID" value="GAH37808.1"/>
    <property type="molecule type" value="Genomic_DNA"/>
</dbReference>
<proteinExistence type="predicted"/>
<dbReference type="Pfam" id="PF10133">
    <property type="entry name" value="CooT"/>
    <property type="match status" value="1"/>
</dbReference>
<name>X1GXR2_9ZZZZ</name>
<accession>X1GXR2</accession>